<evidence type="ECO:0000256" key="1">
    <source>
        <dbReference type="SAM" id="Phobius"/>
    </source>
</evidence>
<feature type="transmembrane region" description="Helical" evidence="1">
    <location>
        <begin position="138"/>
        <end position="160"/>
    </location>
</feature>
<feature type="transmembrane region" description="Helical" evidence="1">
    <location>
        <begin position="6"/>
        <end position="25"/>
    </location>
</feature>
<accession>A0ABS6ERR4</accession>
<keyword evidence="3" id="KW-1185">Reference proteome</keyword>
<name>A0ABS6ERR4_9FIRM</name>
<keyword evidence="1" id="KW-0812">Transmembrane</keyword>
<sequence>MKQHNLHFAVRVVCCILLLTLAYVLQSSLGVRVSIFGVHIDILPLIVAAVGIVMGSGAGLACGLFAGLLYDVAGTGVEGLYPLYYMICGIACGQTGMHRFRNHALGGAMLCTAGMIAALAAIRYLFSFQFDSISVWLLIARTVLQIILALIFSPIVLRVIRAVSGQNKRAAIAVEQLTEGDSDGPS</sequence>
<feature type="transmembrane region" description="Helical" evidence="1">
    <location>
        <begin position="104"/>
        <end position="126"/>
    </location>
</feature>
<gene>
    <name evidence="2" type="ORF">KQI75_07075</name>
</gene>
<evidence type="ECO:0008006" key="4">
    <source>
        <dbReference type="Google" id="ProtNLM"/>
    </source>
</evidence>
<protein>
    <recommendedName>
        <fullName evidence="4">Rod shape-determining protein MreD</fullName>
    </recommendedName>
</protein>
<evidence type="ECO:0000313" key="2">
    <source>
        <dbReference type="EMBL" id="MBU5490382.1"/>
    </source>
</evidence>
<keyword evidence="1" id="KW-1133">Transmembrane helix</keyword>
<keyword evidence="1" id="KW-0472">Membrane</keyword>
<evidence type="ECO:0000313" key="3">
    <source>
        <dbReference type="Proteomes" id="UP000783588"/>
    </source>
</evidence>
<dbReference type="EMBL" id="JAHLQI010000003">
    <property type="protein sequence ID" value="MBU5490382.1"/>
    <property type="molecule type" value="Genomic_DNA"/>
</dbReference>
<organism evidence="2 3">
    <name type="scientific">Butyricicoccus intestinisimiae</name>
    <dbReference type="NCBI Taxonomy" id="2841509"/>
    <lineage>
        <taxon>Bacteria</taxon>
        <taxon>Bacillati</taxon>
        <taxon>Bacillota</taxon>
        <taxon>Clostridia</taxon>
        <taxon>Eubacteriales</taxon>
        <taxon>Butyricicoccaceae</taxon>
        <taxon>Butyricicoccus</taxon>
    </lineage>
</organism>
<feature type="transmembrane region" description="Helical" evidence="1">
    <location>
        <begin position="45"/>
        <end position="69"/>
    </location>
</feature>
<dbReference type="RefSeq" id="WP_216470042.1">
    <property type="nucleotide sequence ID" value="NZ_JAHLQI010000003.1"/>
</dbReference>
<comment type="caution">
    <text evidence="2">The sequence shown here is derived from an EMBL/GenBank/DDBJ whole genome shotgun (WGS) entry which is preliminary data.</text>
</comment>
<reference evidence="2 3" key="1">
    <citation type="submission" date="2021-06" db="EMBL/GenBank/DDBJ databases">
        <authorList>
            <person name="Sun Q."/>
            <person name="Li D."/>
        </authorList>
    </citation>
    <scope>NUCLEOTIDE SEQUENCE [LARGE SCALE GENOMIC DNA]</scope>
    <source>
        <strain evidence="2 3">MSJd-7</strain>
    </source>
</reference>
<proteinExistence type="predicted"/>
<dbReference type="Proteomes" id="UP000783588">
    <property type="component" value="Unassembled WGS sequence"/>
</dbReference>